<organism evidence="2 3">
    <name type="scientific">Haloferula chungangensis</name>
    <dbReference type="NCBI Taxonomy" id="1048331"/>
    <lineage>
        <taxon>Bacteria</taxon>
        <taxon>Pseudomonadati</taxon>
        <taxon>Verrucomicrobiota</taxon>
        <taxon>Verrucomicrobiia</taxon>
        <taxon>Verrucomicrobiales</taxon>
        <taxon>Verrucomicrobiaceae</taxon>
        <taxon>Haloferula</taxon>
    </lineage>
</organism>
<reference evidence="3" key="1">
    <citation type="journal article" date="2019" name="Int. J. Syst. Evol. Microbiol.">
        <title>The Global Catalogue of Microorganisms (GCM) 10K type strain sequencing project: providing services to taxonomists for standard genome sequencing and annotation.</title>
        <authorList>
            <consortium name="The Broad Institute Genomics Platform"/>
            <consortium name="The Broad Institute Genome Sequencing Center for Infectious Disease"/>
            <person name="Wu L."/>
            <person name="Ma J."/>
        </authorList>
    </citation>
    <scope>NUCLEOTIDE SEQUENCE [LARGE SCALE GENOMIC DNA]</scope>
    <source>
        <strain evidence="3">CGMCC 4.1467</strain>
    </source>
</reference>
<protein>
    <recommendedName>
        <fullName evidence="4">TonB C-terminal domain-containing protein</fullName>
    </recommendedName>
</protein>
<sequence length="382" mass="41574">MNVPAAMERSDARLWLKAVLASVILNALLLVALAFATIHSVFLKDVPPTPPKPEPRSVMIVPVAPTPAAESEPEPLPEPRGAMPFARSSPEQASEAPENPSFIGERDTQATSDAAPVAEAPPMPSQKGEKPRFGEMETTESDYQDGDLAHDQVGAPGEARNAVAELKEVQQEKVAATEYEEGGTNEMIEREDKPAPPKEVLAETPFPVERPVLPMEKEDDPKSAPEEIRKEAEKTEKKEEVVETPRKKVDPSPAGNPGFRGHQRKTELKGSISRNGLSSLDMKAGALGKYQAAIGRAIEKSWQRKVIENRDFILPGSISLRVVLDPQGKVRSVLTVDHFGVGAIQKGFTHSAIRDADLPAMPAEVKRELGGEPLELLYNFIF</sequence>
<gene>
    <name evidence="2" type="ORF">ACFQY0_07650</name>
</gene>
<keyword evidence="3" id="KW-1185">Reference proteome</keyword>
<evidence type="ECO:0000256" key="1">
    <source>
        <dbReference type="SAM" id="MobiDB-lite"/>
    </source>
</evidence>
<evidence type="ECO:0000313" key="3">
    <source>
        <dbReference type="Proteomes" id="UP001596472"/>
    </source>
</evidence>
<dbReference type="EMBL" id="JBHTBS010000003">
    <property type="protein sequence ID" value="MFC7337046.1"/>
    <property type="molecule type" value="Genomic_DNA"/>
</dbReference>
<accession>A0ABW2L673</accession>
<feature type="region of interest" description="Disordered" evidence="1">
    <location>
        <begin position="168"/>
        <end position="266"/>
    </location>
</feature>
<dbReference type="Proteomes" id="UP001596472">
    <property type="component" value="Unassembled WGS sequence"/>
</dbReference>
<name>A0ABW2L673_9BACT</name>
<proteinExistence type="predicted"/>
<feature type="region of interest" description="Disordered" evidence="1">
    <location>
        <begin position="67"/>
        <end position="153"/>
    </location>
</feature>
<comment type="caution">
    <text evidence="2">The sequence shown here is derived from an EMBL/GenBank/DDBJ whole genome shotgun (WGS) entry which is preliminary data.</text>
</comment>
<feature type="compositionally biased region" description="Basic and acidic residues" evidence="1">
    <location>
        <begin position="215"/>
        <end position="250"/>
    </location>
</feature>
<evidence type="ECO:0008006" key="4">
    <source>
        <dbReference type="Google" id="ProtNLM"/>
    </source>
</evidence>
<feature type="compositionally biased region" description="Basic and acidic residues" evidence="1">
    <location>
        <begin position="187"/>
        <end position="196"/>
    </location>
</feature>
<evidence type="ECO:0000313" key="2">
    <source>
        <dbReference type="EMBL" id="MFC7337046.1"/>
    </source>
</evidence>